<dbReference type="EMBL" id="FOSP01000031">
    <property type="protein sequence ID" value="SFL10170.1"/>
    <property type="molecule type" value="Genomic_DNA"/>
</dbReference>
<dbReference type="STRING" id="52441.SAMN05216302_103140"/>
<dbReference type="RefSeq" id="WP_170841696.1">
    <property type="nucleotide sequence ID" value="NZ_FOSP01000031.1"/>
</dbReference>
<evidence type="ECO:0000313" key="1">
    <source>
        <dbReference type="EMBL" id="SFL10170.1"/>
    </source>
</evidence>
<proteinExistence type="predicted"/>
<sequence>MYCGKHKPVSAGNVKISHLNPTFVKASQARFLRDTGRVPALTRNGNSKAYPLRILNRHEIVNDRFGGEEVIITYCPLCGSDTANKAKVNGSFLIQCLRAAL</sequence>
<gene>
    <name evidence="1" type="ORF">SAMN05216302_103140</name>
</gene>
<organism evidence="1 2">
    <name type="scientific">Nitrosomonas aestuarii</name>
    <dbReference type="NCBI Taxonomy" id="52441"/>
    <lineage>
        <taxon>Bacteria</taxon>
        <taxon>Pseudomonadati</taxon>
        <taxon>Pseudomonadota</taxon>
        <taxon>Betaproteobacteria</taxon>
        <taxon>Nitrosomonadales</taxon>
        <taxon>Nitrosomonadaceae</taxon>
        <taxon>Nitrosomonas</taxon>
    </lineage>
</organism>
<dbReference type="InterPro" id="IPR021516">
    <property type="entry name" value="DUF3179"/>
</dbReference>
<dbReference type="AlphaFoldDB" id="A0A1I4EYM4"/>
<reference evidence="2" key="1">
    <citation type="submission" date="2016-10" db="EMBL/GenBank/DDBJ databases">
        <authorList>
            <person name="Varghese N."/>
            <person name="Submissions S."/>
        </authorList>
    </citation>
    <scope>NUCLEOTIDE SEQUENCE [LARGE SCALE GENOMIC DNA]</scope>
    <source>
        <strain evidence="2">Nm69</strain>
    </source>
</reference>
<dbReference type="Proteomes" id="UP000199533">
    <property type="component" value="Unassembled WGS sequence"/>
</dbReference>
<evidence type="ECO:0000313" key="2">
    <source>
        <dbReference type="Proteomes" id="UP000199533"/>
    </source>
</evidence>
<protein>
    <submittedName>
        <fullName evidence="1">Uncharacterized protein</fullName>
    </submittedName>
</protein>
<name>A0A1I4EYM4_9PROT</name>
<accession>A0A1I4EYM4</accession>
<keyword evidence="2" id="KW-1185">Reference proteome</keyword>
<dbReference type="Pfam" id="PF11376">
    <property type="entry name" value="DUF3179"/>
    <property type="match status" value="1"/>
</dbReference>